<dbReference type="AlphaFoldDB" id="A0A6J4LX52"/>
<feature type="transmembrane region" description="Helical" evidence="1">
    <location>
        <begin position="14"/>
        <end position="33"/>
    </location>
</feature>
<organism evidence="2">
    <name type="scientific">uncultured Cytophagales bacterium</name>
    <dbReference type="NCBI Taxonomy" id="158755"/>
    <lineage>
        <taxon>Bacteria</taxon>
        <taxon>Pseudomonadati</taxon>
        <taxon>Bacteroidota</taxon>
        <taxon>Sphingobacteriia</taxon>
        <taxon>Sphingobacteriales</taxon>
        <taxon>environmental samples</taxon>
    </lineage>
</organism>
<evidence type="ECO:0000313" key="2">
    <source>
        <dbReference type="EMBL" id="CAA9344596.1"/>
    </source>
</evidence>
<dbReference type="EMBL" id="CADCTQ010000679">
    <property type="protein sequence ID" value="CAA9344596.1"/>
    <property type="molecule type" value="Genomic_DNA"/>
</dbReference>
<keyword evidence="1" id="KW-0472">Membrane</keyword>
<feature type="transmembrane region" description="Helical" evidence="1">
    <location>
        <begin position="45"/>
        <end position="63"/>
    </location>
</feature>
<evidence type="ECO:0000256" key="1">
    <source>
        <dbReference type="SAM" id="Phobius"/>
    </source>
</evidence>
<name>A0A6J4LX52_9SPHI</name>
<protein>
    <submittedName>
        <fullName evidence="2">Uncharacterized protein</fullName>
    </submittedName>
</protein>
<keyword evidence="1" id="KW-1133">Transmembrane helix</keyword>
<keyword evidence="1" id="KW-0812">Transmembrane</keyword>
<proteinExistence type="predicted"/>
<gene>
    <name evidence="2" type="ORF">AVDCRST_MAG56-8104</name>
</gene>
<reference evidence="2" key="1">
    <citation type="submission" date="2020-02" db="EMBL/GenBank/DDBJ databases">
        <authorList>
            <person name="Meier V. D."/>
        </authorList>
    </citation>
    <scope>NUCLEOTIDE SEQUENCE</scope>
    <source>
        <strain evidence="2">AVDCRST_MAG56</strain>
    </source>
</reference>
<accession>A0A6J4LX52</accession>
<sequence>MVPNEAPFLVAKKAVVNLVLLVAISAFFVFLTTMMSGTDVGSSSVVVGVVLLAALAFDVYIFAAKNPTRQVTVRFNDPRTEERLHAILDVIGYRLKESQGNTRLYKPSFWIGGLNGKVTMQYAKNQVVITGPLFVIGRIEERLWLFSYPGILSWGQSDGRTQPHFAEAGFDYTHTEPVAPYGANTGYEPGVGTVASGR</sequence>